<reference evidence="2 3" key="1">
    <citation type="journal article" date="2016" name="Genome Biol. Evol.">
        <title>Divergent and convergent evolution of fungal pathogenicity.</title>
        <authorList>
            <person name="Shang Y."/>
            <person name="Xiao G."/>
            <person name="Zheng P."/>
            <person name="Cen K."/>
            <person name="Zhan S."/>
            <person name="Wang C."/>
        </authorList>
    </citation>
    <scope>NUCLEOTIDE SEQUENCE [LARGE SCALE GENOMIC DNA]</scope>
    <source>
        <strain evidence="2 3">RCEF 2490</strain>
    </source>
</reference>
<keyword evidence="2" id="KW-0418">Kinase</keyword>
<evidence type="ECO:0000313" key="2">
    <source>
        <dbReference type="EMBL" id="OAA33442.1"/>
    </source>
</evidence>
<sequence>MTGKDLGTSRIFKKGKAGGHIAHSAATSSFGNPHLESEPIAATEDLVGTGTACYRARMPDSDQWTFVVKFKWRWARERPGPHTYRHDLGSFLYVFLWTVITNHAESPPETSKLRQRSKGDWDDLAVRKSLDMDEIGFQSILPEFDPELRSLKPHAESLRKILFPLRAGATWIGTDSSPAVDDLYDGMIYAFESAVTSAAGK</sequence>
<gene>
    <name evidence="2" type="ORF">AAL_00907</name>
</gene>
<dbReference type="GO" id="GO:0016301">
    <property type="term" value="F:kinase activity"/>
    <property type="evidence" value="ECO:0007669"/>
    <property type="project" value="UniProtKB-KW"/>
</dbReference>
<name>A0A166VA94_9HYPO</name>
<dbReference type="EMBL" id="AZGY01000001">
    <property type="protein sequence ID" value="OAA33442.1"/>
    <property type="molecule type" value="Genomic_DNA"/>
</dbReference>
<feature type="domain" description="Fungal-type protein kinase" evidence="1">
    <location>
        <begin position="1"/>
        <end position="76"/>
    </location>
</feature>
<accession>A0A166VA94</accession>
<dbReference type="Pfam" id="PF17667">
    <property type="entry name" value="Pkinase_fungal"/>
    <property type="match status" value="1"/>
</dbReference>
<keyword evidence="2" id="KW-0808">Transferase</keyword>
<comment type="caution">
    <text evidence="2">The sequence shown here is derived from an EMBL/GenBank/DDBJ whole genome shotgun (WGS) entry which is preliminary data.</text>
</comment>
<dbReference type="PANTHER" id="PTHR38248:SF2">
    <property type="entry name" value="FUNK1 11"/>
    <property type="match status" value="1"/>
</dbReference>
<organism evidence="2 3">
    <name type="scientific">Moelleriella libera RCEF 2490</name>
    <dbReference type="NCBI Taxonomy" id="1081109"/>
    <lineage>
        <taxon>Eukaryota</taxon>
        <taxon>Fungi</taxon>
        <taxon>Dikarya</taxon>
        <taxon>Ascomycota</taxon>
        <taxon>Pezizomycotina</taxon>
        <taxon>Sordariomycetes</taxon>
        <taxon>Hypocreomycetidae</taxon>
        <taxon>Hypocreales</taxon>
        <taxon>Clavicipitaceae</taxon>
        <taxon>Moelleriella</taxon>
    </lineage>
</organism>
<evidence type="ECO:0000259" key="1">
    <source>
        <dbReference type="Pfam" id="PF17667"/>
    </source>
</evidence>
<keyword evidence="3" id="KW-1185">Reference proteome</keyword>
<dbReference type="OrthoDB" id="5584477at2759"/>
<proteinExistence type="predicted"/>
<dbReference type="STRING" id="1081109.A0A166VA94"/>
<dbReference type="InterPro" id="IPR040976">
    <property type="entry name" value="Pkinase_fungal"/>
</dbReference>
<protein>
    <submittedName>
        <fullName evidence="2">Serine/threonine-protein kinase Sgk2</fullName>
    </submittedName>
</protein>
<dbReference type="PANTHER" id="PTHR38248">
    <property type="entry name" value="FUNK1 6"/>
    <property type="match status" value="1"/>
</dbReference>
<dbReference type="Proteomes" id="UP000078544">
    <property type="component" value="Unassembled WGS sequence"/>
</dbReference>
<dbReference type="AlphaFoldDB" id="A0A166VA94"/>
<evidence type="ECO:0000313" key="3">
    <source>
        <dbReference type="Proteomes" id="UP000078544"/>
    </source>
</evidence>